<dbReference type="EMBL" id="JAUDFV010000141">
    <property type="protein sequence ID" value="KAL2722331.1"/>
    <property type="molecule type" value="Genomic_DNA"/>
</dbReference>
<gene>
    <name evidence="12" type="ORF">V1478_009194</name>
</gene>
<keyword evidence="13" id="KW-1185">Reference proteome</keyword>
<dbReference type="FunFam" id="2.40.10.10:FF:000078">
    <property type="entry name" value="Serine protease H137"/>
    <property type="match status" value="1"/>
</dbReference>
<dbReference type="InterPro" id="IPR051487">
    <property type="entry name" value="Ser/Thr_Proteases_Immune/Dev"/>
</dbReference>
<dbReference type="GO" id="GO:0046872">
    <property type="term" value="F:metal ion binding"/>
    <property type="evidence" value="ECO:0007669"/>
    <property type="project" value="UniProtKB-KW"/>
</dbReference>
<dbReference type="SMART" id="SM00020">
    <property type="entry name" value="Tryp_SPc"/>
    <property type="match status" value="1"/>
</dbReference>
<keyword evidence="6" id="KW-0865">Zymogen</keyword>
<dbReference type="InterPro" id="IPR009003">
    <property type="entry name" value="Peptidase_S1_PA"/>
</dbReference>
<keyword evidence="1 9" id="KW-0645">Protease</keyword>
<evidence type="ECO:0000256" key="5">
    <source>
        <dbReference type="ARBA" id="ARBA00022837"/>
    </source>
</evidence>
<dbReference type="PROSITE" id="PS00135">
    <property type="entry name" value="TRYPSIN_SER"/>
    <property type="match status" value="1"/>
</dbReference>
<dbReference type="PRINTS" id="PR00722">
    <property type="entry name" value="CHYMOTRYPSIN"/>
</dbReference>
<keyword evidence="10" id="KW-0472">Membrane</keyword>
<organism evidence="12 13">
    <name type="scientific">Vespula squamosa</name>
    <name type="common">Southern yellow jacket</name>
    <name type="synonym">Wasp</name>
    <dbReference type="NCBI Taxonomy" id="30214"/>
    <lineage>
        <taxon>Eukaryota</taxon>
        <taxon>Metazoa</taxon>
        <taxon>Ecdysozoa</taxon>
        <taxon>Arthropoda</taxon>
        <taxon>Hexapoda</taxon>
        <taxon>Insecta</taxon>
        <taxon>Pterygota</taxon>
        <taxon>Neoptera</taxon>
        <taxon>Endopterygota</taxon>
        <taxon>Hymenoptera</taxon>
        <taxon>Apocrita</taxon>
        <taxon>Aculeata</taxon>
        <taxon>Vespoidea</taxon>
        <taxon>Vespidae</taxon>
        <taxon>Vespinae</taxon>
        <taxon>Vespula</taxon>
    </lineage>
</organism>
<keyword evidence="2" id="KW-0479">Metal-binding</keyword>
<evidence type="ECO:0000313" key="13">
    <source>
        <dbReference type="Proteomes" id="UP001607302"/>
    </source>
</evidence>
<keyword evidence="10" id="KW-1133">Transmembrane helix</keyword>
<proteinExistence type="inferred from homology"/>
<evidence type="ECO:0000256" key="4">
    <source>
        <dbReference type="ARBA" id="ARBA00022825"/>
    </source>
</evidence>
<evidence type="ECO:0000256" key="10">
    <source>
        <dbReference type="SAM" id="Phobius"/>
    </source>
</evidence>
<evidence type="ECO:0000256" key="8">
    <source>
        <dbReference type="ARBA" id="ARBA00024195"/>
    </source>
</evidence>
<dbReference type="PROSITE" id="PS00134">
    <property type="entry name" value="TRYPSIN_HIS"/>
    <property type="match status" value="1"/>
</dbReference>
<dbReference type="CDD" id="cd00190">
    <property type="entry name" value="Tryp_SPc"/>
    <property type="match status" value="1"/>
</dbReference>
<sequence length="400" mass="45282">MKNFFDADRIDQDKNIDRQEDEYIEISSSKIIFIMFLYWLYIFILGNLSVHLIVSSDVDVMHHSNWLLLDHDKCGNSNTDRIIGGKNANMGAYPWMARIGYIIVKSNPVYSKTLHYKCGGFLINKYNVVTAAHCVAYLPKWLKITNVRLGEHNTMTDPDCEKGYCAEPHLPVLKMTLLYYIWISPLFTMAKFVIPICIPYGDLLKKDYTGEMAEVAGWGIYDIETSKSSHLLQTVTMPIQDTEKCKEIFKTRASISDQQICVGGVIGTDSCAGDSGGPLMKVETIDELPKYYVIGLVSFGVEHCGATTTPGVYTKISHYVSWILDNIRKSQLLVFIVNVTLKYLVIYFGRVYAQSFEFCLKLPGKITGEFNLSLSRTKGGSIVRSCLKKKCKIRKRPEAN</sequence>
<evidence type="ECO:0000256" key="6">
    <source>
        <dbReference type="ARBA" id="ARBA00023145"/>
    </source>
</evidence>
<dbReference type="GO" id="GO:0006508">
    <property type="term" value="P:proteolysis"/>
    <property type="evidence" value="ECO:0007669"/>
    <property type="project" value="UniProtKB-KW"/>
</dbReference>
<dbReference type="Gene3D" id="2.40.10.10">
    <property type="entry name" value="Trypsin-like serine proteases"/>
    <property type="match status" value="3"/>
</dbReference>
<dbReference type="InterPro" id="IPR043504">
    <property type="entry name" value="Peptidase_S1_PA_chymotrypsin"/>
</dbReference>
<dbReference type="GO" id="GO:0008236">
    <property type="term" value="F:serine-type peptidase activity"/>
    <property type="evidence" value="ECO:0007669"/>
    <property type="project" value="UniProtKB-KW"/>
</dbReference>
<feature type="domain" description="Peptidase S1" evidence="11">
    <location>
        <begin position="82"/>
        <end position="328"/>
    </location>
</feature>
<feature type="transmembrane region" description="Helical" evidence="10">
    <location>
        <begin position="332"/>
        <end position="353"/>
    </location>
</feature>
<dbReference type="InterPro" id="IPR018114">
    <property type="entry name" value="TRYPSIN_HIS"/>
</dbReference>
<comment type="caution">
    <text evidence="12">The sequence shown here is derived from an EMBL/GenBank/DDBJ whole genome shotgun (WGS) entry which is preliminary data.</text>
</comment>
<keyword evidence="5" id="KW-0106">Calcium</keyword>
<dbReference type="InterPro" id="IPR001314">
    <property type="entry name" value="Peptidase_S1A"/>
</dbReference>
<evidence type="ECO:0000259" key="11">
    <source>
        <dbReference type="PROSITE" id="PS50240"/>
    </source>
</evidence>
<dbReference type="SUPFAM" id="SSF50494">
    <property type="entry name" value="Trypsin-like serine proteases"/>
    <property type="match status" value="1"/>
</dbReference>
<evidence type="ECO:0000256" key="7">
    <source>
        <dbReference type="ARBA" id="ARBA00023157"/>
    </source>
</evidence>
<keyword evidence="4 9" id="KW-0720">Serine protease</keyword>
<feature type="transmembrane region" description="Helical" evidence="10">
    <location>
        <begin position="31"/>
        <end position="54"/>
    </location>
</feature>
<evidence type="ECO:0000313" key="12">
    <source>
        <dbReference type="EMBL" id="KAL2722331.1"/>
    </source>
</evidence>
<feature type="transmembrane region" description="Helical" evidence="10">
    <location>
        <begin position="177"/>
        <end position="198"/>
    </location>
</feature>
<dbReference type="InterPro" id="IPR001254">
    <property type="entry name" value="Trypsin_dom"/>
</dbReference>
<evidence type="ECO:0000256" key="9">
    <source>
        <dbReference type="RuleBase" id="RU363034"/>
    </source>
</evidence>
<dbReference type="AlphaFoldDB" id="A0ABD2APJ5"/>
<evidence type="ECO:0000256" key="2">
    <source>
        <dbReference type="ARBA" id="ARBA00022723"/>
    </source>
</evidence>
<keyword evidence="10" id="KW-0812">Transmembrane</keyword>
<dbReference type="Pfam" id="PF00089">
    <property type="entry name" value="Trypsin"/>
    <property type="match status" value="1"/>
</dbReference>
<evidence type="ECO:0000256" key="1">
    <source>
        <dbReference type="ARBA" id="ARBA00022670"/>
    </source>
</evidence>
<comment type="similarity">
    <text evidence="8">Belongs to the peptidase S1 family. CLIP subfamily.</text>
</comment>
<keyword evidence="7" id="KW-1015">Disulfide bond</keyword>
<reference evidence="12 13" key="1">
    <citation type="journal article" date="2024" name="Ann. Entomol. Soc. Am.">
        <title>Genomic analyses of the southern and eastern yellowjacket wasps (Hymenoptera: Vespidae) reveal evolutionary signatures of social life.</title>
        <authorList>
            <person name="Catto M.A."/>
            <person name="Caine P.B."/>
            <person name="Orr S.E."/>
            <person name="Hunt B.G."/>
            <person name="Goodisman M.A.D."/>
        </authorList>
    </citation>
    <scope>NUCLEOTIDE SEQUENCE [LARGE SCALE GENOMIC DNA]</scope>
    <source>
        <strain evidence="12">233</strain>
        <tissue evidence="12">Head and thorax</tissue>
    </source>
</reference>
<keyword evidence="3 9" id="KW-0378">Hydrolase</keyword>
<dbReference type="PANTHER" id="PTHR24256">
    <property type="entry name" value="TRYPTASE-RELATED"/>
    <property type="match status" value="1"/>
</dbReference>
<name>A0ABD2APJ5_VESSQ</name>
<dbReference type="PROSITE" id="PS50240">
    <property type="entry name" value="TRYPSIN_DOM"/>
    <property type="match status" value="1"/>
</dbReference>
<protein>
    <submittedName>
        <fullName evidence="12">CLIP domain-containing serine protease HP8-like</fullName>
    </submittedName>
</protein>
<accession>A0ABD2APJ5</accession>
<dbReference type="InterPro" id="IPR033116">
    <property type="entry name" value="TRYPSIN_SER"/>
</dbReference>
<evidence type="ECO:0000256" key="3">
    <source>
        <dbReference type="ARBA" id="ARBA00022801"/>
    </source>
</evidence>
<dbReference type="Proteomes" id="UP001607302">
    <property type="component" value="Unassembled WGS sequence"/>
</dbReference>